<dbReference type="Pfam" id="PF01571">
    <property type="entry name" value="GCV_T"/>
    <property type="match status" value="1"/>
</dbReference>
<dbReference type="GO" id="GO:0005829">
    <property type="term" value="C:cytosol"/>
    <property type="evidence" value="ECO:0007669"/>
    <property type="project" value="TreeGrafter"/>
</dbReference>
<dbReference type="EC" id="2.1.2.10" evidence="2 7"/>
<proteinExistence type="inferred from homology"/>
<evidence type="ECO:0000259" key="10">
    <source>
        <dbReference type="Pfam" id="PF08669"/>
    </source>
</evidence>
<evidence type="ECO:0000259" key="9">
    <source>
        <dbReference type="Pfam" id="PF01571"/>
    </source>
</evidence>
<dbReference type="InterPro" id="IPR028896">
    <property type="entry name" value="GcvT/YgfZ/DmdA"/>
</dbReference>
<dbReference type="EMBL" id="VYDA01000647">
    <property type="protein sequence ID" value="MYH63620.1"/>
    <property type="molecule type" value="Genomic_DNA"/>
</dbReference>
<evidence type="ECO:0000256" key="7">
    <source>
        <dbReference type="HAMAP-Rule" id="MF_00259"/>
    </source>
</evidence>
<evidence type="ECO:0000256" key="3">
    <source>
        <dbReference type="ARBA" id="ARBA00022576"/>
    </source>
</evidence>
<dbReference type="GO" id="GO:0019464">
    <property type="term" value="P:glycine decarboxylation via glycine cleavage system"/>
    <property type="evidence" value="ECO:0007669"/>
    <property type="project" value="UniProtKB-UniRule"/>
</dbReference>
<dbReference type="InterPro" id="IPR006222">
    <property type="entry name" value="GCVT_N"/>
</dbReference>
<evidence type="ECO:0000256" key="4">
    <source>
        <dbReference type="ARBA" id="ARBA00022679"/>
    </source>
</evidence>
<dbReference type="PIRSF" id="PIRSF006487">
    <property type="entry name" value="GcvT"/>
    <property type="match status" value="1"/>
</dbReference>
<dbReference type="GO" id="GO:0004047">
    <property type="term" value="F:aminomethyltransferase activity"/>
    <property type="evidence" value="ECO:0007669"/>
    <property type="project" value="UniProtKB-UniRule"/>
</dbReference>
<evidence type="ECO:0000256" key="8">
    <source>
        <dbReference type="PIRSR" id="PIRSR006487-1"/>
    </source>
</evidence>
<evidence type="ECO:0000256" key="1">
    <source>
        <dbReference type="ARBA" id="ARBA00008609"/>
    </source>
</evidence>
<keyword evidence="11" id="KW-0489">Methyltransferase</keyword>
<dbReference type="SUPFAM" id="SSF101790">
    <property type="entry name" value="Aminomethyltransferase beta-barrel domain"/>
    <property type="match status" value="1"/>
</dbReference>
<dbReference type="PANTHER" id="PTHR43757:SF2">
    <property type="entry name" value="AMINOMETHYLTRANSFERASE, MITOCHONDRIAL"/>
    <property type="match status" value="1"/>
</dbReference>
<comment type="function">
    <text evidence="7">The glycine cleavage system catalyzes the degradation of glycine.</text>
</comment>
<dbReference type="InterPro" id="IPR027266">
    <property type="entry name" value="TrmE/GcvT-like"/>
</dbReference>
<dbReference type="InterPro" id="IPR029043">
    <property type="entry name" value="GcvT/YgfZ_C"/>
</dbReference>
<feature type="domain" description="Aminomethyltransferase C-terminal" evidence="10">
    <location>
        <begin position="281"/>
        <end position="359"/>
    </location>
</feature>
<reference evidence="11" key="1">
    <citation type="submission" date="2019-09" db="EMBL/GenBank/DDBJ databases">
        <title>Characterisation of the sponge microbiome using genome-centric metagenomics.</title>
        <authorList>
            <person name="Engelberts J.P."/>
            <person name="Robbins S.J."/>
            <person name="De Goeij J.M."/>
            <person name="Aranda M."/>
            <person name="Bell S.C."/>
            <person name="Webster N.S."/>
        </authorList>
    </citation>
    <scope>NUCLEOTIDE SEQUENCE</scope>
    <source>
        <strain evidence="11">SB0675_bin_29</strain>
    </source>
</reference>
<dbReference type="NCBIfam" id="TIGR00528">
    <property type="entry name" value="gcvT"/>
    <property type="match status" value="1"/>
</dbReference>
<dbReference type="Gene3D" id="2.40.30.110">
    <property type="entry name" value="Aminomethyltransferase beta-barrel domains"/>
    <property type="match status" value="1"/>
</dbReference>
<sequence length="363" mass="40544">MKQTRLYDRHVELGGRMVPFADYELPVQYTAGPNAEHRSVRTAAGVFDIDHMGQFALSGEDALAYLQYVQVADVTTLAEWEARYSLLCYEDGTIVDDIFIYRLPDKWLIVVNAANREKDFTWLQSFTHGYRVELTDISDETYMLAVQGPKAAAILDRMSAANLSAAPPRSAMEAEVGGVDMLLGRTGYTGEDGFELYLPPDKAVSFWDSLLAEGARDGLLPCGLAARDSLRFEACMSLYGHEIDAKTNPYEARLGWVVALQKPSFLGRNALLKVKLEGTERFLVGFEMIEKAVPREDHGIIGLEGQVVGHVTTGMKSPTLDKFVGLGYLPRGMTRIGSEIHVLIRGRPRRARICKRPFYRARR</sequence>
<feature type="domain" description="GCVT N-terminal" evidence="9">
    <location>
        <begin position="6"/>
        <end position="262"/>
    </location>
</feature>
<keyword evidence="3 7" id="KW-0032">Aminotransferase</keyword>
<keyword evidence="4 7" id="KW-0808">Transferase</keyword>
<dbReference type="GO" id="GO:0005960">
    <property type="term" value="C:glycine cleavage complex"/>
    <property type="evidence" value="ECO:0007669"/>
    <property type="project" value="InterPro"/>
</dbReference>
<dbReference type="GO" id="GO:0008483">
    <property type="term" value="F:transaminase activity"/>
    <property type="evidence" value="ECO:0007669"/>
    <property type="project" value="UniProtKB-KW"/>
</dbReference>
<name>A0A6B1G5D3_9CHLR</name>
<protein>
    <recommendedName>
        <fullName evidence="2 7">Aminomethyltransferase</fullName>
        <ecNumber evidence="2 7">2.1.2.10</ecNumber>
    </recommendedName>
    <alternativeName>
        <fullName evidence="5 7">Glycine cleavage system T protein</fullName>
    </alternativeName>
</protein>
<dbReference type="AlphaFoldDB" id="A0A6B1G5D3"/>
<dbReference type="NCBIfam" id="NF001567">
    <property type="entry name" value="PRK00389.1"/>
    <property type="match status" value="1"/>
</dbReference>
<evidence type="ECO:0000256" key="2">
    <source>
        <dbReference type="ARBA" id="ARBA00012616"/>
    </source>
</evidence>
<dbReference type="Pfam" id="PF08669">
    <property type="entry name" value="GCV_T_C"/>
    <property type="match status" value="1"/>
</dbReference>
<comment type="caution">
    <text evidence="11">The sequence shown here is derived from an EMBL/GenBank/DDBJ whole genome shotgun (WGS) entry which is preliminary data.</text>
</comment>
<dbReference type="GO" id="GO:0032259">
    <property type="term" value="P:methylation"/>
    <property type="evidence" value="ECO:0007669"/>
    <property type="project" value="UniProtKB-KW"/>
</dbReference>
<dbReference type="PANTHER" id="PTHR43757">
    <property type="entry name" value="AMINOMETHYLTRANSFERASE"/>
    <property type="match status" value="1"/>
</dbReference>
<dbReference type="Gene3D" id="4.10.1250.10">
    <property type="entry name" value="Aminomethyltransferase fragment"/>
    <property type="match status" value="1"/>
</dbReference>
<organism evidence="11">
    <name type="scientific">Caldilineaceae bacterium SB0675_bin_29</name>
    <dbReference type="NCBI Taxonomy" id="2605266"/>
    <lineage>
        <taxon>Bacteria</taxon>
        <taxon>Bacillati</taxon>
        <taxon>Chloroflexota</taxon>
        <taxon>Caldilineae</taxon>
        <taxon>Caldilineales</taxon>
        <taxon>Caldilineaceae</taxon>
    </lineage>
</organism>
<dbReference type="Gene3D" id="3.30.70.1400">
    <property type="entry name" value="Aminomethyltransferase beta-barrel domains"/>
    <property type="match status" value="1"/>
</dbReference>
<feature type="binding site" evidence="8">
    <location>
        <position position="195"/>
    </location>
    <ligand>
        <name>substrate</name>
    </ligand>
</feature>
<comment type="subunit">
    <text evidence="7">The glycine cleavage system is composed of four proteins: P, T, L and H.</text>
</comment>
<dbReference type="InterPro" id="IPR006223">
    <property type="entry name" value="GcvT"/>
</dbReference>
<dbReference type="InterPro" id="IPR022903">
    <property type="entry name" value="GcvT_bac"/>
</dbReference>
<dbReference type="FunFam" id="3.30.70.1400:FF:000001">
    <property type="entry name" value="Aminomethyltransferase"/>
    <property type="match status" value="1"/>
</dbReference>
<dbReference type="InterPro" id="IPR013977">
    <property type="entry name" value="GcvT_C"/>
</dbReference>
<gene>
    <name evidence="7 11" type="primary">gcvT</name>
    <name evidence="11" type="ORF">F4148_18355</name>
</gene>
<evidence type="ECO:0000256" key="5">
    <source>
        <dbReference type="ARBA" id="ARBA00031395"/>
    </source>
</evidence>
<dbReference type="GO" id="GO:0008168">
    <property type="term" value="F:methyltransferase activity"/>
    <property type="evidence" value="ECO:0007669"/>
    <property type="project" value="UniProtKB-KW"/>
</dbReference>
<accession>A0A6B1G5D3</accession>
<comment type="catalytic activity">
    <reaction evidence="6 7">
        <text>N(6)-[(R)-S(8)-aminomethyldihydrolipoyl]-L-lysyl-[protein] + (6S)-5,6,7,8-tetrahydrofolate = N(6)-[(R)-dihydrolipoyl]-L-lysyl-[protein] + (6R)-5,10-methylene-5,6,7,8-tetrahydrofolate + NH4(+)</text>
        <dbReference type="Rhea" id="RHEA:16945"/>
        <dbReference type="Rhea" id="RHEA-COMP:10475"/>
        <dbReference type="Rhea" id="RHEA-COMP:10492"/>
        <dbReference type="ChEBI" id="CHEBI:15636"/>
        <dbReference type="ChEBI" id="CHEBI:28938"/>
        <dbReference type="ChEBI" id="CHEBI:57453"/>
        <dbReference type="ChEBI" id="CHEBI:83100"/>
        <dbReference type="ChEBI" id="CHEBI:83143"/>
        <dbReference type="EC" id="2.1.2.10"/>
    </reaction>
</comment>
<dbReference type="HAMAP" id="MF_00259">
    <property type="entry name" value="GcvT"/>
    <property type="match status" value="1"/>
</dbReference>
<dbReference type="Gene3D" id="3.30.1360.120">
    <property type="entry name" value="Probable tRNA modification gtpase trme, domain 1"/>
    <property type="match status" value="1"/>
</dbReference>
<evidence type="ECO:0000256" key="6">
    <source>
        <dbReference type="ARBA" id="ARBA00047665"/>
    </source>
</evidence>
<dbReference type="SUPFAM" id="SSF103025">
    <property type="entry name" value="Folate-binding domain"/>
    <property type="match status" value="1"/>
</dbReference>
<evidence type="ECO:0000313" key="11">
    <source>
        <dbReference type="EMBL" id="MYH63620.1"/>
    </source>
</evidence>
<comment type="similarity">
    <text evidence="1 7">Belongs to the GcvT family.</text>
</comment>